<dbReference type="InterPro" id="IPR055170">
    <property type="entry name" value="GFO_IDH_MocA-like_dom"/>
</dbReference>
<dbReference type="InterPro" id="IPR000683">
    <property type="entry name" value="Gfo/Idh/MocA-like_OxRdtase_N"/>
</dbReference>
<protein>
    <submittedName>
        <fullName evidence="6">Gfo/Idh/MocA family oxidoreductase</fullName>
    </submittedName>
</protein>
<accession>A0A3D8M582</accession>
<evidence type="ECO:0000259" key="4">
    <source>
        <dbReference type="Pfam" id="PF01408"/>
    </source>
</evidence>
<proteinExistence type="inferred from homology"/>
<keyword evidence="7" id="KW-1185">Reference proteome</keyword>
<evidence type="ECO:0000313" key="7">
    <source>
        <dbReference type="Proteomes" id="UP000256561"/>
    </source>
</evidence>
<comment type="similarity">
    <text evidence="1">Belongs to the Gfo/Idh/MocA family.</text>
</comment>
<name>A0A3D8M582_9ALTE</name>
<feature type="domain" description="GFO/IDH/MocA-like oxidoreductase" evidence="5">
    <location>
        <begin position="180"/>
        <end position="288"/>
    </location>
</feature>
<dbReference type="Gene3D" id="3.30.360.10">
    <property type="entry name" value="Dihydrodipicolinate Reductase, domain 2"/>
    <property type="match status" value="1"/>
</dbReference>
<dbReference type="PANTHER" id="PTHR22604">
    <property type="entry name" value="OXIDOREDUCTASES"/>
    <property type="match status" value="1"/>
</dbReference>
<dbReference type="InterPro" id="IPR008354">
    <property type="entry name" value="Glc-Fru_OxRdtase_bac"/>
</dbReference>
<keyword evidence="3" id="KW-0560">Oxidoreductase</keyword>
<evidence type="ECO:0000256" key="2">
    <source>
        <dbReference type="ARBA" id="ARBA00022729"/>
    </source>
</evidence>
<feature type="domain" description="Gfo/Idh/MocA-like oxidoreductase N-terminal" evidence="4">
    <location>
        <begin position="37"/>
        <end position="160"/>
    </location>
</feature>
<comment type="caution">
    <text evidence="6">The sequence shown here is derived from an EMBL/GenBank/DDBJ whole genome shotgun (WGS) entry which is preliminary data.</text>
</comment>
<dbReference type="Gene3D" id="3.40.50.720">
    <property type="entry name" value="NAD(P)-binding Rossmann-like Domain"/>
    <property type="match status" value="1"/>
</dbReference>
<dbReference type="PRINTS" id="PR01775">
    <property type="entry name" value="GLFROXRDTASE"/>
</dbReference>
<dbReference type="InterPro" id="IPR036291">
    <property type="entry name" value="NAD(P)-bd_dom_sf"/>
</dbReference>
<dbReference type="SUPFAM" id="SSF55347">
    <property type="entry name" value="Glyceraldehyde-3-phosphate dehydrogenase-like, C-terminal domain"/>
    <property type="match status" value="1"/>
</dbReference>
<evidence type="ECO:0000259" key="5">
    <source>
        <dbReference type="Pfam" id="PF22725"/>
    </source>
</evidence>
<evidence type="ECO:0000313" key="6">
    <source>
        <dbReference type="EMBL" id="RDV24897.1"/>
    </source>
</evidence>
<reference evidence="7" key="1">
    <citation type="submission" date="2018-08" db="EMBL/GenBank/DDBJ databases">
        <authorList>
            <person name="Zhang J."/>
            <person name="Du Z.-J."/>
        </authorList>
    </citation>
    <scope>NUCLEOTIDE SEQUENCE [LARGE SCALE GENOMIC DNA]</scope>
    <source>
        <strain evidence="7">KCTC 52655</strain>
    </source>
</reference>
<evidence type="ECO:0000256" key="1">
    <source>
        <dbReference type="ARBA" id="ARBA00010928"/>
    </source>
</evidence>
<gene>
    <name evidence="6" type="ORF">DXV75_12580</name>
</gene>
<dbReference type="EMBL" id="QRHA01000008">
    <property type="protein sequence ID" value="RDV24897.1"/>
    <property type="molecule type" value="Genomic_DNA"/>
</dbReference>
<keyword evidence="2" id="KW-0732">Signal</keyword>
<sequence>MPDNSRRQFLSLLSAGFAASALPGWATTPPLPARKIGVALLGLGGYSSNLLAPALEHTRYCELRGIVTGSQEKIPRWQARYAIPDTNVYSYDDMHRIADNPDIDVVYVVVPTGLHMHYAVKAANAGKHVWCEKPMAMNTSECQAIIEACKKNGVKLSVGYRMQHEPNTQLMAGYTKNQPFGPIKAVSSFAGYGGNGLPANNWRMKKNMGGGALYDMGVYPINGARFITGLEPVAVTGRHEKTHADIFTEVDETTYFTLEFANGLVADCGTSVVKSFNRLRVDCEDGWYELSPMQSYSGVTATNSNGQRFGAISGMQQTLQMDNDALALLGQGPIRVPGEEGMKDIQLVNAIFQSASSGQKVTL</sequence>
<dbReference type="RefSeq" id="WP_115593766.1">
    <property type="nucleotide sequence ID" value="NZ_QRHA01000008.1"/>
</dbReference>
<evidence type="ECO:0000256" key="3">
    <source>
        <dbReference type="ARBA" id="ARBA00023002"/>
    </source>
</evidence>
<dbReference type="Pfam" id="PF22725">
    <property type="entry name" value="GFO_IDH_MocA_C3"/>
    <property type="match status" value="1"/>
</dbReference>
<dbReference type="InterPro" id="IPR050984">
    <property type="entry name" value="Gfo/Idh/MocA_domain"/>
</dbReference>
<dbReference type="SUPFAM" id="SSF51735">
    <property type="entry name" value="NAD(P)-binding Rossmann-fold domains"/>
    <property type="match status" value="1"/>
</dbReference>
<organism evidence="6 7">
    <name type="scientific">Alteromonas aestuariivivens</name>
    <dbReference type="NCBI Taxonomy" id="1938339"/>
    <lineage>
        <taxon>Bacteria</taxon>
        <taxon>Pseudomonadati</taxon>
        <taxon>Pseudomonadota</taxon>
        <taxon>Gammaproteobacteria</taxon>
        <taxon>Alteromonadales</taxon>
        <taxon>Alteromonadaceae</taxon>
        <taxon>Alteromonas/Salinimonas group</taxon>
        <taxon>Alteromonas</taxon>
    </lineage>
</organism>
<dbReference type="GO" id="GO:0000166">
    <property type="term" value="F:nucleotide binding"/>
    <property type="evidence" value="ECO:0007669"/>
    <property type="project" value="InterPro"/>
</dbReference>
<dbReference type="Pfam" id="PF01408">
    <property type="entry name" value="GFO_IDH_MocA"/>
    <property type="match status" value="1"/>
</dbReference>
<dbReference type="Proteomes" id="UP000256561">
    <property type="component" value="Unassembled WGS sequence"/>
</dbReference>
<dbReference type="PROSITE" id="PS51318">
    <property type="entry name" value="TAT"/>
    <property type="match status" value="1"/>
</dbReference>
<dbReference type="PANTHER" id="PTHR22604:SF105">
    <property type="entry name" value="TRANS-1,2-DIHYDROBENZENE-1,2-DIOL DEHYDROGENASE"/>
    <property type="match status" value="1"/>
</dbReference>
<dbReference type="OrthoDB" id="9774191at2"/>
<dbReference type="AlphaFoldDB" id="A0A3D8M582"/>
<dbReference type="GO" id="GO:0016491">
    <property type="term" value="F:oxidoreductase activity"/>
    <property type="evidence" value="ECO:0007669"/>
    <property type="project" value="UniProtKB-KW"/>
</dbReference>
<dbReference type="InterPro" id="IPR006311">
    <property type="entry name" value="TAT_signal"/>
</dbReference>